<sequence length="1508" mass="171268">MSIIGEAVLTASFELLIKKLASLELFTQHEKLKADFMRWKDKMEMIQAVLADAEDRQTKDKSVKKWLDKLQNLAYDVEDILDEFETEALRREMLLQGPAAADQPGTSTSKFRKLIPTGCTNFSPRSIQFDSMMVSKMKEVTARLQDIERDINLLKLKNVISDGTSRSIGQRLPTTSLVNEAKVYGREKDKEAIVELLLRDGLRADDGFSVFSINGMGGVGKTTLAQLVYNDDRVQRRFQIKAWTFVSEDFNVFRVTKSILKSITNDQSKDDDLNWVQEKLKKQLSGKKFLLVLDDVWNENYEYWSIFSRPFGAGAPGSKIVVTTRNLRVTVNMGADQAYQLKELSNDDCLCLLTQISLGTGDFNIHPSLKEVGEKIVMKCKGLPLAAKTLGGLLRGKHDPRDWEFVLNNDICNLPEENCNIIPALGVSCHFLPPQLKQCFAYCSLFPKGYEFQEEEIISLWAAEGFLHQENSGRKMEDLGREFVQELLSRSFFQRSSKNASRFLMHDLINDLARWAAGGICFRLEYTLESENRQMFSQSLRHFSYIRGECDGGTRFDFIRGVQQLRTFLPMKLSDYGGDYLAWSVLQLLLDLPRLRVFSLCGYCNIIDLPNEIGNLKHLRFLNLSRTNIQILPQSINSLYNLHTVLLEDCRRLKKLCKDMGNLTKLHHLRNSNVHSLEEMPKGFGKLTCLTTLCRFVVGKDSGSALRELKSLTNLQGTLEISSLENVKCVGDAIEAQLNRKVNLEALVLRWCNRSCISNIRNEDAVDLETQTRVLDMLKPHQKLEELTITGYGGTKFPIWLGDFPFSKLVSLKFEYCGMCTSLPSVGQLPVLKHLEMRGMDRVKSVGLEFYGNSCSAPFPSLETLCFVNMQEWEEWIPRGFAQEVNEVFPKLRKLSLLRCSKLQGTLPERLLLLEKLVIQSCKQLLVTIQCLPALSELQIRGCRRVVFSSPIDFSSLKSVFLGDIANQVVLAALFEQGLPQLESLKIDSVRAPTYLWQSETRLLQDIRSLNRLHISRCPQLISSVTEEEHDQQQPELPCRLQFLELGDCEGLTKLPQALLTLSSLTDMRILGCASLVSFPQAVLPSQLRSIEIEECDALETLPEAWMHHSNSSLQSLAIQRCNSLVSFPQVALPSQLRTVSIQECNALKSLPEAWMQNSSTSLESLNIDRCHSLRYIARIQLPSSLKRLIVSHCHNLRTLMGEQDICSSSRGCTSLTSFSATLEHLEVSSCSNLAFLSWNRNLPQALKYLRVRFCSKLESLAERLDNTSLEEITISRLEKLKLLPAGLHNLHHLQKIWIGYCPNLESFPEEGLPSTKLTELMIWNCEKLKALPNCMHNLTSLLFLVIQRCPSLVSFPEDGFPTNLQSVVVDDPKISKPLLEWGLNRFTSLRRFTIRGGCPDLVSSPRFPASLTVLEIFDMPNLKHLSSISENLTSLEFLYLDKCPKLKYFSKRGLPKSLSELIIFNCPLIEKRCRKDKGKYWPMITHIPYVRINGRLLFEEGRASDSS</sequence>
<dbReference type="EMBL" id="CM039175">
    <property type="protein sequence ID" value="KAH9734035.1"/>
    <property type="molecule type" value="Genomic_DNA"/>
</dbReference>
<gene>
    <name evidence="1" type="ORF">KPL71_017243</name>
</gene>
<comment type="caution">
    <text evidence="1">The sequence shown here is derived from an EMBL/GenBank/DDBJ whole genome shotgun (WGS) entry which is preliminary data.</text>
</comment>
<reference evidence="2" key="1">
    <citation type="journal article" date="2023" name="Hortic. Res.">
        <title>A chromosome-level phased genome enabling allele-level studies in sweet orange: a case study on citrus Huanglongbing tolerance.</title>
        <authorList>
            <person name="Wu B."/>
            <person name="Yu Q."/>
            <person name="Deng Z."/>
            <person name="Duan Y."/>
            <person name="Luo F."/>
            <person name="Gmitter F. Jr."/>
        </authorList>
    </citation>
    <scope>NUCLEOTIDE SEQUENCE [LARGE SCALE GENOMIC DNA]</scope>
    <source>
        <strain evidence="2">cv. Valencia</strain>
    </source>
</reference>
<evidence type="ECO:0000313" key="1">
    <source>
        <dbReference type="EMBL" id="KAH9734035.1"/>
    </source>
</evidence>
<keyword evidence="2" id="KW-1185">Reference proteome</keyword>
<evidence type="ECO:0000313" key="2">
    <source>
        <dbReference type="Proteomes" id="UP000829398"/>
    </source>
</evidence>
<protein>
    <submittedName>
        <fullName evidence="1">Disease resistance protein</fullName>
    </submittedName>
</protein>
<proteinExistence type="predicted"/>
<accession>A0ACB8JQH2</accession>
<name>A0ACB8JQH2_CITSI</name>
<organism evidence="1 2">
    <name type="scientific">Citrus sinensis</name>
    <name type="common">Sweet orange</name>
    <name type="synonym">Citrus aurantium var. sinensis</name>
    <dbReference type="NCBI Taxonomy" id="2711"/>
    <lineage>
        <taxon>Eukaryota</taxon>
        <taxon>Viridiplantae</taxon>
        <taxon>Streptophyta</taxon>
        <taxon>Embryophyta</taxon>
        <taxon>Tracheophyta</taxon>
        <taxon>Spermatophyta</taxon>
        <taxon>Magnoliopsida</taxon>
        <taxon>eudicotyledons</taxon>
        <taxon>Gunneridae</taxon>
        <taxon>Pentapetalae</taxon>
        <taxon>rosids</taxon>
        <taxon>malvids</taxon>
        <taxon>Sapindales</taxon>
        <taxon>Rutaceae</taxon>
        <taxon>Aurantioideae</taxon>
        <taxon>Citrus</taxon>
    </lineage>
</organism>
<dbReference type="Proteomes" id="UP000829398">
    <property type="component" value="Chromosome 6"/>
</dbReference>